<feature type="transmembrane region" description="Helical" evidence="4">
    <location>
        <begin position="104"/>
        <end position="127"/>
    </location>
</feature>
<sequence length="359" mass="39421">MSRYAYLFEGLTVRRVAWVTLICVVATAIVVWFFINTYLDLLVTSLCVGYTSMVLFTIAGNLRESAMPREVRQVLAIVAGSFIGTVLTGIVKGRDLLQMFTERLAGVTISMSLGIGFGCVVVAWFILREKLARDQARILAAESERHQFEKNMLQARLQLMQAQVEPHFLFNTLANVQHLVETDPANASRMLDSLIKYLRAAMPQMRESATNLGREVEMSRAFLEITRMRMGTRLTYDVDVPEALRSRQFPPMMLISLVENAVKHGIDPCCDAGSISIRAREDNGRLTVSVADTGEGILPKKGTGVGLSNIRERLKTLHGTSARLILQENAPHGVVAAIEIDDNPATEAAPTVTGAAAAA</sequence>
<protein>
    <recommendedName>
        <fullName evidence="2">histidine kinase</fullName>
        <ecNumber evidence="2">2.7.13.3</ecNumber>
    </recommendedName>
</protein>
<feature type="transmembrane region" description="Helical" evidence="4">
    <location>
        <begin position="74"/>
        <end position="92"/>
    </location>
</feature>
<keyword evidence="3" id="KW-0175">Coiled coil</keyword>
<reference evidence="6 7" key="1">
    <citation type="submission" date="2020-04" db="EMBL/GenBank/DDBJ databases">
        <title>Usitatibacter rugosus gen. nov., sp. nov. and Usitatibacter palustris sp. nov., novel members of Usitatibacteraceae fam. nov. within the order Nitrosomonadales isolated from soil.</title>
        <authorList>
            <person name="Huber K.J."/>
            <person name="Neumann-Schaal M."/>
            <person name="Geppert A."/>
            <person name="Luckner M."/>
            <person name="Wanner G."/>
            <person name="Overmann J."/>
        </authorList>
    </citation>
    <scope>NUCLEOTIDE SEQUENCE [LARGE SCALE GENOMIC DNA]</scope>
    <source>
        <strain evidence="6 7">0125_3</strain>
    </source>
</reference>
<feature type="coiled-coil region" evidence="3">
    <location>
        <begin position="131"/>
        <end position="165"/>
    </location>
</feature>
<dbReference type="PANTHER" id="PTHR34220:SF9">
    <property type="entry name" value="SIGNAL TRANSDUCTION HISTIDINE KINASE INTERNAL REGION DOMAIN-CONTAINING PROTEIN"/>
    <property type="match status" value="1"/>
</dbReference>
<dbReference type="InterPro" id="IPR050640">
    <property type="entry name" value="Bact_2-comp_sensor_kinase"/>
</dbReference>
<dbReference type="InterPro" id="IPR036890">
    <property type="entry name" value="HATPase_C_sf"/>
</dbReference>
<keyword evidence="7" id="KW-1185">Reference proteome</keyword>
<dbReference type="SMART" id="SM00387">
    <property type="entry name" value="HATPase_c"/>
    <property type="match status" value="1"/>
</dbReference>
<dbReference type="PRINTS" id="PR00344">
    <property type="entry name" value="BCTRLSENSOR"/>
</dbReference>
<accession>A0A6M4H0H7</accession>
<dbReference type="Pfam" id="PF02518">
    <property type="entry name" value="HATPase_c"/>
    <property type="match status" value="1"/>
</dbReference>
<keyword evidence="4" id="KW-0472">Membrane</keyword>
<evidence type="ECO:0000256" key="4">
    <source>
        <dbReference type="SAM" id="Phobius"/>
    </source>
</evidence>
<dbReference type="SUPFAM" id="SSF55874">
    <property type="entry name" value="ATPase domain of HSP90 chaperone/DNA topoisomerase II/histidine kinase"/>
    <property type="match status" value="1"/>
</dbReference>
<evidence type="ECO:0000313" key="7">
    <source>
        <dbReference type="Proteomes" id="UP000501534"/>
    </source>
</evidence>
<evidence type="ECO:0000256" key="3">
    <source>
        <dbReference type="SAM" id="Coils"/>
    </source>
</evidence>
<comment type="catalytic activity">
    <reaction evidence="1">
        <text>ATP + protein L-histidine = ADP + protein N-phospho-L-histidine.</text>
        <dbReference type="EC" id="2.7.13.3"/>
    </reaction>
</comment>
<dbReference type="KEGG" id="uru:DSM104443_04095"/>
<evidence type="ECO:0000256" key="1">
    <source>
        <dbReference type="ARBA" id="ARBA00000085"/>
    </source>
</evidence>
<dbReference type="EC" id="2.7.13.3" evidence="2"/>
<dbReference type="InterPro" id="IPR010559">
    <property type="entry name" value="Sig_transdc_His_kin_internal"/>
</dbReference>
<dbReference type="Gene3D" id="3.30.565.10">
    <property type="entry name" value="Histidine kinase-like ATPase, C-terminal domain"/>
    <property type="match status" value="1"/>
</dbReference>
<name>A0A6M4H0H7_9PROT</name>
<evidence type="ECO:0000256" key="2">
    <source>
        <dbReference type="ARBA" id="ARBA00012438"/>
    </source>
</evidence>
<evidence type="ECO:0000259" key="5">
    <source>
        <dbReference type="SMART" id="SM00387"/>
    </source>
</evidence>
<gene>
    <name evidence="6" type="ORF">DSM104443_04095</name>
</gene>
<dbReference type="GO" id="GO:0016020">
    <property type="term" value="C:membrane"/>
    <property type="evidence" value="ECO:0007669"/>
    <property type="project" value="InterPro"/>
</dbReference>
<dbReference type="InterPro" id="IPR003594">
    <property type="entry name" value="HATPase_dom"/>
</dbReference>
<dbReference type="InterPro" id="IPR004358">
    <property type="entry name" value="Sig_transdc_His_kin-like_C"/>
</dbReference>
<feature type="transmembrane region" description="Helical" evidence="4">
    <location>
        <begin position="16"/>
        <end position="35"/>
    </location>
</feature>
<dbReference type="RefSeq" id="WP_171095698.1">
    <property type="nucleotide sequence ID" value="NZ_CP053069.1"/>
</dbReference>
<dbReference type="Pfam" id="PF06580">
    <property type="entry name" value="His_kinase"/>
    <property type="match status" value="1"/>
</dbReference>
<proteinExistence type="predicted"/>
<dbReference type="GO" id="GO:0000155">
    <property type="term" value="F:phosphorelay sensor kinase activity"/>
    <property type="evidence" value="ECO:0007669"/>
    <property type="project" value="InterPro"/>
</dbReference>
<feature type="transmembrane region" description="Helical" evidence="4">
    <location>
        <begin position="41"/>
        <end position="62"/>
    </location>
</feature>
<dbReference type="PANTHER" id="PTHR34220">
    <property type="entry name" value="SENSOR HISTIDINE KINASE YPDA"/>
    <property type="match status" value="1"/>
</dbReference>
<keyword evidence="4" id="KW-0812">Transmembrane</keyword>
<evidence type="ECO:0000313" key="6">
    <source>
        <dbReference type="EMBL" id="QJR13001.1"/>
    </source>
</evidence>
<dbReference type="EMBL" id="CP053069">
    <property type="protein sequence ID" value="QJR13001.1"/>
    <property type="molecule type" value="Genomic_DNA"/>
</dbReference>
<dbReference type="Proteomes" id="UP000501534">
    <property type="component" value="Chromosome"/>
</dbReference>
<dbReference type="AlphaFoldDB" id="A0A6M4H0H7"/>
<organism evidence="6 7">
    <name type="scientific">Usitatibacter rugosus</name>
    <dbReference type="NCBI Taxonomy" id="2732067"/>
    <lineage>
        <taxon>Bacteria</taxon>
        <taxon>Pseudomonadati</taxon>
        <taxon>Pseudomonadota</taxon>
        <taxon>Betaproteobacteria</taxon>
        <taxon>Nitrosomonadales</taxon>
        <taxon>Usitatibacteraceae</taxon>
        <taxon>Usitatibacter</taxon>
    </lineage>
</organism>
<feature type="domain" description="Histidine kinase/HSP90-like ATPase" evidence="5">
    <location>
        <begin position="249"/>
        <end position="344"/>
    </location>
</feature>
<keyword evidence="4" id="KW-1133">Transmembrane helix</keyword>